<protein>
    <submittedName>
        <fullName evidence="1">Uncharacterized protein</fullName>
    </submittedName>
</protein>
<name>A0A1H0SD40_9HYPH</name>
<proteinExistence type="predicted"/>
<keyword evidence="2" id="KW-1185">Reference proteome</keyword>
<reference evidence="1 2" key="1">
    <citation type="submission" date="2016-10" db="EMBL/GenBank/DDBJ databases">
        <authorList>
            <person name="Varghese N."/>
            <person name="Submissions S."/>
        </authorList>
    </citation>
    <scope>NUCLEOTIDE SEQUENCE [LARGE SCALE GENOMIC DNA]</scope>
    <source>
        <strain evidence="1 2">CGMCC 1.6497</strain>
    </source>
</reference>
<evidence type="ECO:0000313" key="2">
    <source>
        <dbReference type="Proteomes" id="UP000198795"/>
    </source>
</evidence>
<accession>A0A1H0SD40</accession>
<sequence length="58" mass="6408">MSGNFPEPPAYVIAFVAFAYPKRSHSLGRFLPKLWPVGFSSGPFLGRRTVRVLASLRG</sequence>
<dbReference type="EMBL" id="FNJC01000004">
    <property type="protein sequence ID" value="SDP39575.1"/>
    <property type="molecule type" value="Genomic_DNA"/>
</dbReference>
<evidence type="ECO:0000313" key="1">
    <source>
        <dbReference type="EMBL" id="SDP39575.1"/>
    </source>
</evidence>
<dbReference type="Proteomes" id="UP000198795">
    <property type="component" value="Unassembled WGS sequence"/>
</dbReference>
<organism evidence="1 2">
    <name type="scientific">Filomicrobium insigne</name>
    <dbReference type="NCBI Taxonomy" id="418854"/>
    <lineage>
        <taxon>Bacteria</taxon>
        <taxon>Pseudomonadati</taxon>
        <taxon>Pseudomonadota</taxon>
        <taxon>Alphaproteobacteria</taxon>
        <taxon>Hyphomicrobiales</taxon>
        <taxon>Hyphomicrobiaceae</taxon>
        <taxon>Filomicrobium</taxon>
    </lineage>
</organism>
<comment type="caution">
    <text evidence="1">The sequence shown here is derived from an EMBL/GenBank/DDBJ whole genome shotgun (WGS) entry which is preliminary data.</text>
</comment>
<gene>
    <name evidence="1" type="ORF">SAMN04488061_2840</name>
</gene>